<dbReference type="Gene3D" id="1.25.40.20">
    <property type="entry name" value="Ankyrin repeat-containing domain"/>
    <property type="match status" value="1"/>
</dbReference>
<dbReference type="EMBL" id="GL876981">
    <property type="protein sequence ID" value="KLU92524.1"/>
    <property type="molecule type" value="Genomic_DNA"/>
</dbReference>
<dbReference type="eggNOG" id="ENOG502RN7Z">
    <property type="taxonomic scope" value="Eukaryota"/>
</dbReference>
<dbReference type="PANTHER" id="PTHR46224:SF64">
    <property type="entry name" value="IQ MOTIF AND ANKYRIN REPEAT DOMAIN-CONTAINING PROTEIN 1"/>
    <property type="match status" value="1"/>
</dbReference>
<protein>
    <submittedName>
        <fullName evidence="1 2">Uncharacterized protein</fullName>
    </submittedName>
</protein>
<keyword evidence="3" id="KW-1185">Reference proteome</keyword>
<dbReference type="EnsemblFungi" id="MAPG_11469T0">
    <property type="protein sequence ID" value="MAPG_11469T0"/>
    <property type="gene ID" value="MAPG_11469"/>
</dbReference>
<dbReference type="OrthoDB" id="76098at2759"/>
<dbReference type="SUPFAM" id="SSF48403">
    <property type="entry name" value="Ankyrin repeat"/>
    <property type="match status" value="1"/>
</dbReference>
<evidence type="ECO:0000313" key="3">
    <source>
        <dbReference type="Proteomes" id="UP000011715"/>
    </source>
</evidence>
<dbReference type="Proteomes" id="UP000011715">
    <property type="component" value="Unassembled WGS sequence"/>
</dbReference>
<sequence length="195" mass="21739">MPRPGLPAIGRDEVDKIISLCRGKKADSINKEMSILSNRWKLRPHTNSDLYEAALHPIRDQNSVSALFHAVGSGSLEVVKALVERWGFDVDALDATTGQTALMHAVARRRSLDMIELLAEHTDNLNKADLRGYKAVEIAAGNADPKLVNWFLTKGAAIQAKRQPDRTEEEIRTQWQEQAFPILGRAKPRCECSVM</sequence>
<dbReference type="InterPro" id="IPR051616">
    <property type="entry name" value="Cul2-RING_E3_ligase_SR"/>
</dbReference>
<reference evidence="3" key="2">
    <citation type="submission" date="2010-05" db="EMBL/GenBank/DDBJ databases">
        <title>The genome sequence of Magnaporthe poae strain ATCC 64411.</title>
        <authorList>
            <person name="Ma L.-J."/>
            <person name="Dead R."/>
            <person name="Young S."/>
            <person name="Zeng Q."/>
            <person name="Koehrsen M."/>
            <person name="Alvarado L."/>
            <person name="Berlin A."/>
            <person name="Chapman S.B."/>
            <person name="Chen Z."/>
            <person name="Freedman E."/>
            <person name="Gellesch M."/>
            <person name="Goldberg J."/>
            <person name="Griggs A."/>
            <person name="Gujja S."/>
            <person name="Heilman E.R."/>
            <person name="Heiman D."/>
            <person name="Hepburn T."/>
            <person name="Howarth C."/>
            <person name="Jen D."/>
            <person name="Larson L."/>
            <person name="Mehta T."/>
            <person name="Neiman D."/>
            <person name="Pearson M."/>
            <person name="Roberts A."/>
            <person name="Saif S."/>
            <person name="Shea T."/>
            <person name="Shenoy N."/>
            <person name="Sisk P."/>
            <person name="Stolte C."/>
            <person name="Sykes S."/>
            <person name="Walk T."/>
            <person name="White J."/>
            <person name="Yandava C."/>
            <person name="Haas B."/>
            <person name="Nusbaum C."/>
            <person name="Birren B."/>
        </authorList>
    </citation>
    <scope>NUCLEOTIDE SEQUENCE [LARGE SCALE GENOMIC DNA]</scope>
    <source>
        <strain evidence="3">ATCC 64411 / 73-15</strain>
    </source>
</reference>
<organism evidence="2 3">
    <name type="scientific">Magnaporthiopsis poae (strain ATCC 64411 / 73-15)</name>
    <name type="common">Kentucky bluegrass fungus</name>
    <name type="synonym">Magnaporthe poae</name>
    <dbReference type="NCBI Taxonomy" id="644358"/>
    <lineage>
        <taxon>Eukaryota</taxon>
        <taxon>Fungi</taxon>
        <taxon>Dikarya</taxon>
        <taxon>Ascomycota</taxon>
        <taxon>Pezizomycotina</taxon>
        <taxon>Sordariomycetes</taxon>
        <taxon>Sordariomycetidae</taxon>
        <taxon>Magnaporthales</taxon>
        <taxon>Magnaporthaceae</taxon>
        <taxon>Magnaporthiopsis</taxon>
    </lineage>
</organism>
<name>A0A0C4EFC6_MAGP6</name>
<reference evidence="1" key="1">
    <citation type="submission" date="2010-05" db="EMBL/GenBank/DDBJ databases">
        <title>The Genome Sequence of Magnaporthe poae strain ATCC 64411.</title>
        <authorList>
            <consortium name="The Broad Institute Genome Sequencing Platform"/>
            <consortium name="Broad Institute Genome Sequencing Center for Infectious Disease"/>
            <person name="Ma L.-J."/>
            <person name="Dead R."/>
            <person name="Young S."/>
            <person name="Zeng Q."/>
            <person name="Koehrsen M."/>
            <person name="Alvarado L."/>
            <person name="Berlin A."/>
            <person name="Chapman S.B."/>
            <person name="Chen Z."/>
            <person name="Freedman E."/>
            <person name="Gellesch M."/>
            <person name="Goldberg J."/>
            <person name="Griggs A."/>
            <person name="Gujja S."/>
            <person name="Heilman E.R."/>
            <person name="Heiman D."/>
            <person name="Hepburn T."/>
            <person name="Howarth C."/>
            <person name="Jen D."/>
            <person name="Larson L."/>
            <person name="Mehta T."/>
            <person name="Neiman D."/>
            <person name="Pearson M."/>
            <person name="Roberts A."/>
            <person name="Saif S."/>
            <person name="Shea T."/>
            <person name="Shenoy N."/>
            <person name="Sisk P."/>
            <person name="Stolte C."/>
            <person name="Sykes S."/>
            <person name="Walk T."/>
            <person name="White J."/>
            <person name="Yandava C."/>
            <person name="Haas B."/>
            <person name="Nusbaum C."/>
            <person name="Birren B."/>
        </authorList>
    </citation>
    <scope>NUCLEOTIDE SEQUENCE</scope>
    <source>
        <strain evidence="1">ATCC 64411</strain>
    </source>
</reference>
<proteinExistence type="predicted"/>
<dbReference type="PANTHER" id="PTHR46224">
    <property type="entry name" value="ANKYRIN REPEAT FAMILY PROTEIN"/>
    <property type="match status" value="1"/>
</dbReference>
<accession>A0A0C4EFC6</accession>
<dbReference type="InterPro" id="IPR002110">
    <property type="entry name" value="Ankyrin_rpt"/>
</dbReference>
<gene>
    <name evidence="1" type="ORF">MAPG_11469</name>
</gene>
<dbReference type="VEuPathDB" id="FungiDB:MAPG_11469"/>
<dbReference type="SMART" id="SM00248">
    <property type="entry name" value="ANK"/>
    <property type="match status" value="3"/>
</dbReference>
<dbReference type="AlphaFoldDB" id="A0A0C4EFC6"/>
<dbReference type="Pfam" id="PF12796">
    <property type="entry name" value="Ank_2"/>
    <property type="match status" value="1"/>
</dbReference>
<dbReference type="EMBL" id="ADBL01002828">
    <property type="status" value="NOT_ANNOTATED_CDS"/>
    <property type="molecule type" value="Genomic_DNA"/>
</dbReference>
<dbReference type="InterPro" id="IPR036770">
    <property type="entry name" value="Ankyrin_rpt-contain_sf"/>
</dbReference>
<evidence type="ECO:0000313" key="1">
    <source>
        <dbReference type="EMBL" id="KLU92524.1"/>
    </source>
</evidence>
<reference evidence="2" key="5">
    <citation type="submission" date="2015-06" db="UniProtKB">
        <authorList>
            <consortium name="EnsemblFungi"/>
        </authorList>
    </citation>
    <scope>IDENTIFICATION</scope>
    <source>
        <strain evidence="2">ATCC 64411</strain>
    </source>
</reference>
<reference evidence="2" key="4">
    <citation type="journal article" date="2015" name="G3 (Bethesda)">
        <title>Genome sequences of three phytopathogenic species of the Magnaporthaceae family of fungi.</title>
        <authorList>
            <person name="Okagaki L.H."/>
            <person name="Nunes C.C."/>
            <person name="Sailsbery J."/>
            <person name="Clay B."/>
            <person name="Brown D."/>
            <person name="John T."/>
            <person name="Oh Y."/>
            <person name="Young N."/>
            <person name="Fitzgerald M."/>
            <person name="Haas B.J."/>
            <person name="Zeng Q."/>
            <person name="Young S."/>
            <person name="Adiconis X."/>
            <person name="Fan L."/>
            <person name="Levin J.Z."/>
            <person name="Mitchell T.K."/>
            <person name="Okubara P.A."/>
            <person name="Farman M.L."/>
            <person name="Kohn L.M."/>
            <person name="Birren B."/>
            <person name="Ma L.-J."/>
            <person name="Dean R.A."/>
        </authorList>
    </citation>
    <scope>NUCLEOTIDE SEQUENCE</scope>
    <source>
        <strain evidence="2">ATCC 64411 / 73-15</strain>
    </source>
</reference>
<dbReference type="STRING" id="644358.A0A0C4EFC6"/>
<evidence type="ECO:0000313" key="2">
    <source>
        <dbReference type="EnsemblFungi" id="MAPG_11469T0"/>
    </source>
</evidence>
<reference evidence="1" key="3">
    <citation type="submission" date="2011-03" db="EMBL/GenBank/DDBJ databases">
        <title>Annotation of Magnaporthe poae ATCC 64411.</title>
        <authorList>
            <person name="Ma L.-J."/>
            <person name="Dead R."/>
            <person name="Young S.K."/>
            <person name="Zeng Q."/>
            <person name="Gargeya S."/>
            <person name="Fitzgerald M."/>
            <person name="Haas B."/>
            <person name="Abouelleil A."/>
            <person name="Alvarado L."/>
            <person name="Arachchi H.M."/>
            <person name="Berlin A."/>
            <person name="Brown A."/>
            <person name="Chapman S.B."/>
            <person name="Chen Z."/>
            <person name="Dunbar C."/>
            <person name="Freedman E."/>
            <person name="Gearin G."/>
            <person name="Gellesch M."/>
            <person name="Goldberg J."/>
            <person name="Griggs A."/>
            <person name="Gujja S."/>
            <person name="Heiman D."/>
            <person name="Howarth C."/>
            <person name="Larson L."/>
            <person name="Lui A."/>
            <person name="MacDonald P.J.P."/>
            <person name="Mehta T."/>
            <person name="Montmayeur A."/>
            <person name="Murphy C."/>
            <person name="Neiman D."/>
            <person name="Pearson M."/>
            <person name="Priest M."/>
            <person name="Roberts A."/>
            <person name="Saif S."/>
            <person name="Shea T."/>
            <person name="Shenoy N."/>
            <person name="Sisk P."/>
            <person name="Stolte C."/>
            <person name="Sykes S."/>
            <person name="Yandava C."/>
            <person name="Wortman J."/>
            <person name="Nusbaum C."/>
            <person name="Birren B."/>
        </authorList>
    </citation>
    <scope>NUCLEOTIDE SEQUENCE</scope>
    <source>
        <strain evidence="1">ATCC 64411</strain>
    </source>
</reference>